<keyword evidence="2" id="KW-0812">Transmembrane</keyword>
<feature type="compositionally biased region" description="Low complexity" evidence="1">
    <location>
        <begin position="50"/>
        <end position="62"/>
    </location>
</feature>
<reference evidence="3 4" key="1">
    <citation type="submission" date="2016-05" db="EMBL/GenBank/DDBJ databases">
        <authorList>
            <person name="Gu J."/>
        </authorList>
    </citation>
    <scope>NUCLEOTIDE SEQUENCE [LARGE SCALE GENOMIC DNA]</scope>
    <source>
        <strain evidence="3 4">ACCC40021</strain>
    </source>
</reference>
<accession>A0ABM6GLE5</accession>
<keyword evidence="2" id="KW-1133">Transmembrane helix</keyword>
<evidence type="ECO:0000313" key="4">
    <source>
        <dbReference type="Proteomes" id="UP000187191"/>
    </source>
</evidence>
<evidence type="ECO:0000256" key="1">
    <source>
        <dbReference type="SAM" id="MobiDB-lite"/>
    </source>
</evidence>
<keyword evidence="4" id="KW-1185">Reference proteome</keyword>
<name>A0ABM6GLE5_9ACTN</name>
<keyword evidence="2" id="KW-0472">Membrane</keyword>
<feature type="region of interest" description="Disordered" evidence="1">
    <location>
        <begin position="50"/>
        <end position="88"/>
    </location>
</feature>
<evidence type="ECO:0000256" key="2">
    <source>
        <dbReference type="SAM" id="Phobius"/>
    </source>
</evidence>
<feature type="transmembrane region" description="Helical" evidence="2">
    <location>
        <begin position="7"/>
        <end position="24"/>
    </location>
</feature>
<gene>
    <name evidence="3" type="ORF">A7J05_00905</name>
</gene>
<dbReference type="Proteomes" id="UP000187191">
    <property type="component" value="Chromosome"/>
</dbReference>
<proteinExistence type="predicted"/>
<dbReference type="EMBL" id="CP015588">
    <property type="protein sequence ID" value="APY84531.1"/>
    <property type="molecule type" value="Genomic_DNA"/>
</dbReference>
<dbReference type="RefSeq" id="WP_237283609.1">
    <property type="nucleotide sequence ID" value="NZ_CP015588.1"/>
</dbReference>
<protein>
    <submittedName>
        <fullName evidence="3">Uncharacterized protein</fullName>
    </submittedName>
</protein>
<organism evidence="3 4">
    <name type="scientific">Streptomyces alfalfae</name>
    <dbReference type="NCBI Taxonomy" id="1642299"/>
    <lineage>
        <taxon>Bacteria</taxon>
        <taxon>Bacillati</taxon>
        <taxon>Actinomycetota</taxon>
        <taxon>Actinomycetes</taxon>
        <taxon>Kitasatosporales</taxon>
        <taxon>Streptomycetaceae</taxon>
        <taxon>Streptomyces</taxon>
    </lineage>
</organism>
<sequence>MRADVCTRVNAVIGVLLLIVLAVGPVQDTVFGVVVLANILLGVVRDVRAGPAPTKSASATSSDPVPGTRSSSTAPCWRRTAWRSTRRS</sequence>
<evidence type="ECO:0000313" key="3">
    <source>
        <dbReference type="EMBL" id="APY84531.1"/>
    </source>
</evidence>